<gene>
    <name evidence="1" type="ORF">JI642_02995</name>
</gene>
<protein>
    <submittedName>
        <fullName evidence="1">Uncharacterized protein</fullName>
    </submittedName>
</protein>
<proteinExistence type="predicted"/>
<sequence length="59" mass="7065">MIGWDITNFFDYDYNQEVEMSITVPIMEIDQERLIIPNTFKNNGKEKLRSLTVELLRNQ</sequence>
<evidence type="ECO:0000313" key="2">
    <source>
        <dbReference type="Proteomes" id="UP000633035"/>
    </source>
</evidence>
<name>A0ABS1G2H0_LISIV</name>
<accession>A0ABS1G2H0</accession>
<comment type="caution">
    <text evidence="1">The sequence shown here is derived from an EMBL/GenBank/DDBJ whole genome shotgun (WGS) entry which is preliminary data.</text>
</comment>
<dbReference type="EMBL" id="JAENOF010000002">
    <property type="protein sequence ID" value="MBK1961066.1"/>
    <property type="molecule type" value="Genomic_DNA"/>
</dbReference>
<reference evidence="1 2" key="1">
    <citation type="submission" date="2021-01" db="EMBL/GenBank/DDBJ databases">
        <title>Listeria ivanovii strains from Norway.</title>
        <authorList>
            <person name="Fagerlund A."/>
        </authorList>
    </citation>
    <scope>NUCLEOTIDE SEQUENCE [LARGE SCALE GENOMIC DNA]</scope>
    <source>
        <strain evidence="1 2">MF6989</strain>
    </source>
</reference>
<organism evidence="1 2">
    <name type="scientific">Listeria ivanovii subsp. londoniensis</name>
    <dbReference type="NCBI Taxonomy" id="202752"/>
    <lineage>
        <taxon>Bacteria</taxon>
        <taxon>Bacillati</taxon>
        <taxon>Bacillota</taxon>
        <taxon>Bacilli</taxon>
        <taxon>Bacillales</taxon>
        <taxon>Listeriaceae</taxon>
        <taxon>Listeria</taxon>
    </lineage>
</organism>
<evidence type="ECO:0000313" key="1">
    <source>
        <dbReference type="EMBL" id="MBK1961066.1"/>
    </source>
</evidence>
<dbReference type="Proteomes" id="UP000633035">
    <property type="component" value="Unassembled WGS sequence"/>
</dbReference>
<dbReference type="RefSeq" id="WP_038409284.1">
    <property type="nucleotide sequence ID" value="NZ_CP009575.1"/>
</dbReference>
<keyword evidence="2" id="KW-1185">Reference proteome</keyword>